<organism evidence="1 2">
    <name type="scientific">Tanacetum coccineum</name>
    <dbReference type="NCBI Taxonomy" id="301880"/>
    <lineage>
        <taxon>Eukaryota</taxon>
        <taxon>Viridiplantae</taxon>
        <taxon>Streptophyta</taxon>
        <taxon>Embryophyta</taxon>
        <taxon>Tracheophyta</taxon>
        <taxon>Spermatophyta</taxon>
        <taxon>Magnoliopsida</taxon>
        <taxon>eudicotyledons</taxon>
        <taxon>Gunneridae</taxon>
        <taxon>Pentapetalae</taxon>
        <taxon>asterids</taxon>
        <taxon>campanulids</taxon>
        <taxon>Asterales</taxon>
        <taxon>Asteraceae</taxon>
        <taxon>Asteroideae</taxon>
        <taxon>Anthemideae</taxon>
        <taxon>Anthemidinae</taxon>
        <taxon>Tanacetum</taxon>
    </lineage>
</organism>
<reference evidence="1" key="2">
    <citation type="submission" date="2022-01" db="EMBL/GenBank/DDBJ databases">
        <authorList>
            <person name="Yamashiro T."/>
            <person name="Shiraishi A."/>
            <person name="Satake H."/>
            <person name="Nakayama K."/>
        </authorList>
    </citation>
    <scope>NUCLEOTIDE SEQUENCE</scope>
</reference>
<comment type="caution">
    <text evidence="1">The sequence shown here is derived from an EMBL/GenBank/DDBJ whole genome shotgun (WGS) entry which is preliminary data.</text>
</comment>
<protein>
    <submittedName>
        <fullName evidence="1">Uncharacterized protein</fullName>
    </submittedName>
</protein>
<keyword evidence="2" id="KW-1185">Reference proteome</keyword>
<proteinExistence type="predicted"/>
<name>A0ABQ5DKA1_9ASTR</name>
<sequence>MLFESLICIRAFESIVCDPLDTRTLWNEFHKTVGLMRIKKEKAVVDSCGECMVAQDVNVVSQSLWLRYIEFWVSRLVDSWSSKERRTKAVAIFQYGKLRYDAVFVFDVLVIGCYFLSPLDVEDPRKLLTDLAV</sequence>
<reference evidence="1" key="1">
    <citation type="journal article" date="2022" name="Int. J. Mol. Sci.">
        <title>Draft Genome of Tanacetum Coccineum: Genomic Comparison of Closely Related Tanacetum-Family Plants.</title>
        <authorList>
            <person name="Yamashiro T."/>
            <person name="Shiraishi A."/>
            <person name="Nakayama K."/>
            <person name="Satake H."/>
        </authorList>
    </citation>
    <scope>NUCLEOTIDE SEQUENCE</scope>
</reference>
<evidence type="ECO:0000313" key="2">
    <source>
        <dbReference type="Proteomes" id="UP001151760"/>
    </source>
</evidence>
<gene>
    <name evidence="1" type="ORF">Tco_0939516</name>
</gene>
<accession>A0ABQ5DKA1</accession>
<evidence type="ECO:0000313" key="1">
    <source>
        <dbReference type="EMBL" id="GJT39651.1"/>
    </source>
</evidence>
<dbReference type="EMBL" id="BQNB010015404">
    <property type="protein sequence ID" value="GJT39651.1"/>
    <property type="molecule type" value="Genomic_DNA"/>
</dbReference>
<dbReference type="Proteomes" id="UP001151760">
    <property type="component" value="Unassembled WGS sequence"/>
</dbReference>